<dbReference type="InterPro" id="IPR040221">
    <property type="entry name" value="CDCA7/CDA7L"/>
</dbReference>
<protein>
    <recommendedName>
        <fullName evidence="11">Zinc-finger domain-containing protein</fullName>
    </recommendedName>
</protein>
<evidence type="ECO:0000259" key="11">
    <source>
        <dbReference type="Pfam" id="PF10497"/>
    </source>
</evidence>
<evidence type="ECO:0000313" key="13">
    <source>
        <dbReference type="Proteomes" id="UP001150266"/>
    </source>
</evidence>
<keyword evidence="13" id="KW-1185">Reference proteome</keyword>
<keyword evidence="7" id="KW-0805">Transcription regulation</keyword>
<evidence type="ECO:0000256" key="9">
    <source>
        <dbReference type="ARBA" id="ARBA00023242"/>
    </source>
</evidence>
<gene>
    <name evidence="12" type="ORF">J3R30DRAFT_1677685</name>
</gene>
<comment type="caution">
    <text evidence="12">The sequence shown here is derived from an EMBL/GenBank/DDBJ whole genome shotgun (WGS) entry which is preliminary data.</text>
</comment>
<keyword evidence="6" id="KW-0832">Ubl conjugation</keyword>
<feature type="domain" description="Zinc-finger" evidence="11">
    <location>
        <begin position="101"/>
        <end position="202"/>
    </location>
</feature>
<dbReference type="AlphaFoldDB" id="A0A9W8ZVL5"/>
<evidence type="ECO:0000256" key="1">
    <source>
        <dbReference type="ARBA" id="ARBA00004123"/>
    </source>
</evidence>
<proteinExistence type="predicted"/>
<dbReference type="GO" id="GO:0005737">
    <property type="term" value="C:cytoplasm"/>
    <property type="evidence" value="ECO:0007669"/>
    <property type="project" value="UniProtKB-SubCell"/>
</dbReference>
<dbReference type="GO" id="GO:0006355">
    <property type="term" value="P:regulation of DNA-templated transcription"/>
    <property type="evidence" value="ECO:0007669"/>
    <property type="project" value="InterPro"/>
</dbReference>
<evidence type="ECO:0000256" key="8">
    <source>
        <dbReference type="ARBA" id="ARBA00023163"/>
    </source>
</evidence>
<accession>A0A9W8ZVL5</accession>
<evidence type="ECO:0000256" key="6">
    <source>
        <dbReference type="ARBA" id="ARBA00022843"/>
    </source>
</evidence>
<dbReference type="Pfam" id="PF10497">
    <property type="entry name" value="zf-4CXXC_R1"/>
    <property type="match status" value="1"/>
</dbReference>
<dbReference type="PANTHER" id="PTHR31169">
    <property type="entry name" value="OS05G0300700 PROTEIN"/>
    <property type="match status" value="1"/>
</dbReference>
<feature type="compositionally biased region" description="Acidic residues" evidence="10">
    <location>
        <begin position="373"/>
        <end position="382"/>
    </location>
</feature>
<evidence type="ECO:0000256" key="7">
    <source>
        <dbReference type="ARBA" id="ARBA00023015"/>
    </source>
</evidence>
<keyword evidence="9" id="KW-0539">Nucleus</keyword>
<evidence type="ECO:0000256" key="10">
    <source>
        <dbReference type="SAM" id="MobiDB-lite"/>
    </source>
</evidence>
<reference evidence="12" key="1">
    <citation type="submission" date="2022-08" db="EMBL/GenBank/DDBJ databases">
        <title>A Global Phylogenomic Analysis of the Shiitake Genus Lentinula.</title>
        <authorList>
            <consortium name="DOE Joint Genome Institute"/>
            <person name="Sierra-Patev S."/>
            <person name="Min B."/>
            <person name="Naranjo-Ortiz M."/>
            <person name="Looney B."/>
            <person name="Konkel Z."/>
            <person name="Slot J.C."/>
            <person name="Sakamoto Y."/>
            <person name="Steenwyk J.L."/>
            <person name="Rokas A."/>
            <person name="Carro J."/>
            <person name="Camarero S."/>
            <person name="Ferreira P."/>
            <person name="Molpeceres G."/>
            <person name="Ruiz-Duenas F.J."/>
            <person name="Serrano A."/>
            <person name="Henrissat B."/>
            <person name="Drula E."/>
            <person name="Hughes K.W."/>
            <person name="Mata J.L."/>
            <person name="Ishikawa N.K."/>
            <person name="Vargas-Isla R."/>
            <person name="Ushijima S."/>
            <person name="Smith C.A."/>
            <person name="Ahrendt S."/>
            <person name="Andreopoulos W."/>
            <person name="He G."/>
            <person name="Labutti K."/>
            <person name="Lipzen A."/>
            <person name="Ng V."/>
            <person name="Riley R."/>
            <person name="Sandor L."/>
            <person name="Barry K."/>
            <person name="Martinez A.T."/>
            <person name="Xiao Y."/>
            <person name="Gibbons J.G."/>
            <person name="Terashima K."/>
            <person name="Grigoriev I.V."/>
            <person name="Hibbett D.S."/>
        </authorList>
    </citation>
    <scope>NUCLEOTIDE SEQUENCE</scope>
    <source>
        <strain evidence="12">JLM2183</strain>
    </source>
</reference>
<evidence type="ECO:0000256" key="3">
    <source>
        <dbReference type="ARBA" id="ARBA00022490"/>
    </source>
</evidence>
<dbReference type="OrthoDB" id="298344at2759"/>
<sequence>MSTASSSSTPASAARRFRQVYVEIPPSPLHTSRRPSIPSLSTPLSYRSNHRENTHLQHSINKDVTLPLQKRKGEAFSVRWTAKKPRIEHTHAGNISQVADTESLIACHHCRLKCPTSEIVQCNFLSQNSSIPVARLCKTKYCRNCLKKRYNEEVIGTNNGQKENGHAEAAYIFECPKCRGQCSCWRCRHRATIKSTAAVHKTKALPKQVHLTTKDAGTEAASKGKRKAFQSGVAPKVAWSAILTALSVKDAEDRIFIREFILRFYDMHGMSVTKPQLEELEFIGGHHDLTDDGDEDSENVYVDWVSEACVKSLVLSLVGVLAAEEDSSATLVMKNAMKDIRNSGANLNKIWAVLSSLRAALGRPEVYGSTSSAEEDGDDESSEDRIILDYPDPSPPPANYNIRSTRSNLTEVLHVVHSAQMIPVILGLIEIVLESHAIRVELDNGRKEGKERLRESRELIKLENESWKNSEASQESDISQITLNRQAHQSRVQVIENAAKVISTSFLPRFSPLGFDPEGRVYWVLTPGVYDREYALDHVVSRTPNASKRLRNRRQRRQREEADSKALREWSWFLAVWGNKPCASGTSHGDEPQWWGFWDPAEIRKLADWISITNGLQITYSSTGGAAHSREQLKTLVKGIAEYAALLEWRAQGEDD</sequence>
<keyword evidence="8" id="KW-0804">Transcription</keyword>
<evidence type="ECO:0000256" key="4">
    <source>
        <dbReference type="ARBA" id="ARBA00022499"/>
    </source>
</evidence>
<dbReference type="EMBL" id="JAOTPV010000037">
    <property type="protein sequence ID" value="KAJ4468133.1"/>
    <property type="molecule type" value="Genomic_DNA"/>
</dbReference>
<name>A0A9W8ZVL5_9AGAR</name>
<keyword evidence="4" id="KW-1017">Isopeptide bond</keyword>
<comment type="subcellular location">
    <subcellularLocation>
        <location evidence="2">Cytoplasm</location>
    </subcellularLocation>
    <subcellularLocation>
        <location evidence="1">Nucleus</location>
    </subcellularLocation>
</comment>
<dbReference type="GO" id="GO:0005634">
    <property type="term" value="C:nucleus"/>
    <property type="evidence" value="ECO:0007669"/>
    <property type="project" value="UniProtKB-SubCell"/>
</dbReference>
<feature type="region of interest" description="Disordered" evidence="10">
    <location>
        <begin position="365"/>
        <end position="399"/>
    </location>
</feature>
<evidence type="ECO:0000256" key="5">
    <source>
        <dbReference type="ARBA" id="ARBA00022553"/>
    </source>
</evidence>
<dbReference type="InterPro" id="IPR018866">
    <property type="entry name" value="Znf-4CXXC_R1"/>
</dbReference>
<evidence type="ECO:0000256" key="2">
    <source>
        <dbReference type="ARBA" id="ARBA00004496"/>
    </source>
</evidence>
<evidence type="ECO:0000313" key="12">
    <source>
        <dbReference type="EMBL" id="KAJ4468133.1"/>
    </source>
</evidence>
<organism evidence="12 13">
    <name type="scientific">Lentinula aciculospora</name>
    <dbReference type="NCBI Taxonomy" id="153920"/>
    <lineage>
        <taxon>Eukaryota</taxon>
        <taxon>Fungi</taxon>
        <taxon>Dikarya</taxon>
        <taxon>Basidiomycota</taxon>
        <taxon>Agaricomycotina</taxon>
        <taxon>Agaricomycetes</taxon>
        <taxon>Agaricomycetidae</taxon>
        <taxon>Agaricales</taxon>
        <taxon>Marasmiineae</taxon>
        <taxon>Omphalotaceae</taxon>
        <taxon>Lentinula</taxon>
    </lineage>
</organism>
<keyword evidence="5" id="KW-0597">Phosphoprotein</keyword>
<keyword evidence="3" id="KW-0963">Cytoplasm</keyword>
<dbReference type="PANTHER" id="PTHR31169:SF8">
    <property type="entry name" value="ZINC-FINGER DOMAIN OF MONOAMINE-OXIDASE A REPRESSOR R1 PROTEIN"/>
    <property type="match status" value="1"/>
</dbReference>
<dbReference type="Proteomes" id="UP001150266">
    <property type="component" value="Unassembled WGS sequence"/>
</dbReference>